<comment type="caution">
    <text evidence="6">The sequence shown here is derived from an EMBL/GenBank/DDBJ whole genome shotgun (WGS) entry which is preliminary data.</text>
</comment>
<keyword evidence="1" id="KW-0805">Transcription regulation</keyword>
<dbReference type="EMBL" id="SNXY01000006">
    <property type="protein sequence ID" value="TDP87794.1"/>
    <property type="molecule type" value="Genomic_DNA"/>
</dbReference>
<dbReference type="PANTHER" id="PTHR43537">
    <property type="entry name" value="TRANSCRIPTIONAL REGULATOR, GNTR FAMILY"/>
    <property type="match status" value="1"/>
</dbReference>
<evidence type="ECO:0000256" key="3">
    <source>
        <dbReference type="ARBA" id="ARBA00023163"/>
    </source>
</evidence>
<dbReference type="Gene3D" id="1.20.120.530">
    <property type="entry name" value="GntR ligand-binding domain-like"/>
    <property type="match status" value="1"/>
</dbReference>
<dbReference type="Pfam" id="PF00392">
    <property type="entry name" value="GntR"/>
    <property type="match status" value="2"/>
</dbReference>
<dbReference type="GO" id="GO:0003677">
    <property type="term" value="F:DNA binding"/>
    <property type="evidence" value="ECO:0007669"/>
    <property type="project" value="UniProtKB-KW"/>
</dbReference>
<keyword evidence="2" id="KW-0238">DNA-binding</keyword>
<dbReference type="Gene3D" id="1.10.10.10">
    <property type="entry name" value="Winged helix-like DNA-binding domain superfamily/Winged helix DNA-binding domain"/>
    <property type="match status" value="2"/>
</dbReference>
<dbReference type="RefSeq" id="WP_126541492.1">
    <property type="nucleotide sequence ID" value="NZ_BSPM01000008.1"/>
</dbReference>
<feature type="domain" description="HTH gntR-type" evidence="4">
    <location>
        <begin position="11"/>
        <end position="65"/>
    </location>
</feature>
<accession>A0A4R6RMJ3</accession>
<evidence type="ECO:0000256" key="2">
    <source>
        <dbReference type="ARBA" id="ARBA00023125"/>
    </source>
</evidence>
<keyword evidence="3" id="KW-0804">Transcription</keyword>
<dbReference type="Pfam" id="PF07729">
    <property type="entry name" value="FCD"/>
    <property type="match status" value="1"/>
</dbReference>
<dbReference type="AlphaFoldDB" id="A0A4R6RMJ3"/>
<sequence>MSRQNTTFKDAYNRALSLLAGEGLGASEPEIGRALGVSRTTVRAVLQRLEDAGLIARSGRSRTVLRAPVPGDYFAAAETDPLSEVIERSFMRRLLEGDARAGTQINELELARAIGVGTTSVREFLIRFSRFGLIEKRPNSHWVLKGFDRRFAFELIEVREMFEMRSAQAFAQQPPNHPAWARLDALEAEHRALLSEIATGYGRFSELDERFHRLIHSASANRFIIDFYDVIAMIFHYHYQWNKQDERRRNERAVLEHLDYVAALKARDPARVAAACRVHLDSARETLLASLPDVGEAAEPVGIATAEA</sequence>
<dbReference type="OrthoDB" id="9799812at2"/>
<organism evidence="6 7">
    <name type="scientific">Oharaeibacter diazotrophicus</name>
    <dbReference type="NCBI Taxonomy" id="1920512"/>
    <lineage>
        <taxon>Bacteria</taxon>
        <taxon>Pseudomonadati</taxon>
        <taxon>Pseudomonadota</taxon>
        <taxon>Alphaproteobacteria</taxon>
        <taxon>Hyphomicrobiales</taxon>
        <taxon>Pleomorphomonadaceae</taxon>
        <taxon>Oharaeibacter</taxon>
    </lineage>
</organism>
<feature type="domain" description="HTH gntR-type" evidence="4">
    <location>
        <begin position="86"/>
        <end position="144"/>
    </location>
</feature>
<dbReference type="InterPro" id="IPR008920">
    <property type="entry name" value="TF_FadR/GntR_C"/>
</dbReference>
<dbReference type="SMART" id="SM00345">
    <property type="entry name" value="HTH_GNTR"/>
    <property type="match status" value="2"/>
</dbReference>
<feature type="domain" description="GntR C-terminal" evidence="5">
    <location>
        <begin position="154"/>
        <end position="282"/>
    </location>
</feature>
<evidence type="ECO:0000259" key="5">
    <source>
        <dbReference type="SMART" id="SM00895"/>
    </source>
</evidence>
<evidence type="ECO:0000256" key="1">
    <source>
        <dbReference type="ARBA" id="ARBA00023015"/>
    </source>
</evidence>
<dbReference type="InterPro" id="IPR036388">
    <property type="entry name" value="WH-like_DNA-bd_sf"/>
</dbReference>
<evidence type="ECO:0000313" key="7">
    <source>
        <dbReference type="Proteomes" id="UP000294547"/>
    </source>
</evidence>
<dbReference type="GO" id="GO:0003700">
    <property type="term" value="F:DNA-binding transcription factor activity"/>
    <property type="evidence" value="ECO:0007669"/>
    <property type="project" value="InterPro"/>
</dbReference>
<keyword evidence="7" id="KW-1185">Reference proteome</keyword>
<evidence type="ECO:0000259" key="4">
    <source>
        <dbReference type="SMART" id="SM00345"/>
    </source>
</evidence>
<proteinExistence type="predicted"/>
<dbReference type="InterPro" id="IPR000524">
    <property type="entry name" value="Tscrpt_reg_HTH_GntR"/>
</dbReference>
<reference evidence="6 7" key="1">
    <citation type="submission" date="2019-03" db="EMBL/GenBank/DDBJ databases">
        <title>Genomic Encyclopedia of Type Strains, Phase IV (KMG-IV): sequencing the most valuable type-strain genomes for metagenomic binning, comparative biology and taxonomic classification.</title>
        <authorList>
            <person name="Goeker M."/>
        </authorList>
    </citation>
    <scope>NUCLEOTIDE SEQUENCE [LARGE SCALE GENOMIC DNA]</scope>
    <source>
        <strain evidence="6 7">DSM 102969</strain>
    </source>
</reference>
<dbReference type="SUPFAM" id="SSF48008">
    <property type="entry name" value="GntR ligand-binding domain-like"/>
    <property type="match status" value="1"/>
</dbReference>
<evidence type="ECO:0000313" key="6">
    <source>
        <dbReference type="EMBL" id="TDP87794.1"/>
    </source>
</evidence>
<dbReference type="InterPro" id="IPR011711">
    <property type="entry name" value="GntR_C"/>
</dbReference>
<dbReference type="InterPro" id="IPR036390">
    <property type="entry name" value="WH_DNA-bd_sf"/>
</dbReference>
<protein>
    <submittedName>
        <fullName evidence="6">GntR family transcriptional regulator</fullName>
    </submittedName>
</protein>
<name>A0A4R6RMJ3_9HYPH</name>
<dbReference type="Proteomes" id="UP000294547">
    <property type="component" value="Unassembled WGS sequence"/>
</dbReference>
<dbReference type="PANTHER" id="PTHR43537:SF51">
    <property type="entry name" value="HTH-TYPE TRANSCRIPTIONAL REGULATOR LGOR-RELATED"/>
    <property type="match status" value="1"/>
</dbReference>
<dbReference type="SMART" id="SM00895">
    <property type="entry name" value="FCD"/>
    <property type="match status" value="1"/>
</dbReference>
<gene>
    <name evidence="6" type="ORF">EDD54_1693</name>
</gene>
<dbReference type="SUPFAM" id="SSF46785">
    <property type="entry name" value="Winged helix' DNA-binding domain"/>
    <property type="match status" value="2"/>
</dbReference>